<protein>
    <submittedName>
        <fullName evidence="2">Uncharacterized protein</fullName>
    </submittedName>
</protein>
<dbReference type="AlphaFoldDB" id="A0A482VBM7"/>
<feature type="region of interest" description="Disordered" evidence="1">
    <location>
        <begin position="1"/>
        <end position="22"/>
    </location>
</feature>
<gene>
    <name evidence="2" type="ORF">BDFB_008054</name>
</gene>
<dbReference type="Proteomes" id="UP000292052">
    <property type="component" value="Unassembled WGS sequence"/>
</dbReference>
<proteinExistence type="predicted"/>
<accession>A0A482VBM7</accession>
<name>A0A482VBM7_ASBVE</name>
<evidence type="ECO:0000256" key="1">
    <source>
        <dbReference type="SAM" id="MobiDB-lite"/>
    </source>
</evidence>
<feature type="compositionally biased region" description="Basic residues" evidence="1">
    <location>
        <begin position="1"/>
        <end position="12"/>
    </location>
</feature>
<evidence type="ECO:0000313" key="3">
    <source>
        <dbReference type="Proteomes" id="UP000292052"/>
    </source>
</evidence>
<sequence>MKLKNVKKRRKNTVISNFLQHR</sequence>
<keyword evidence="3" id="KW-1185">Reference proteome</keyword>
<dbReference type="EMBL" id="QDEB01117927">
    <property type="protein sequence ID" value="RZB40551.1"/>
    <property type="molecule type" value="Genomic_DNA"/>
</dbReference>
<reference evidence="2 3" key="1">
    <citation type="submission" date="2017-03" db="EMBL/GenBank/DDBJ databases">
        <title>Genome of the blue death feigning beetle - Asbolus verrucosus.</title>
        <authorList>
            <person name="Rider S.D."/>
        </authorList>
    </citation>
    <scope>NUCLEOTIDE SEQUENCE [LARGE SCALE GENOMIC DNA]</scope>
    <source>
        <strain evidence="2">Butters</strain>
        <tissue evidence="2">Head and leg muscle</tissue>
    </source>
</reference>
<organism evidence="2 3">
    <name type="scientific">Asbolus verrucosus</name>
    <name type="common">Desert ironclad beetle</name>
    <dbReference type="NCBI Taxonomy" id="1661398"/>
    <lineage>
        <taxon>Eukaryota</taxon>
        <taxon>Metazoa</taxon>
        <taxon>Ecdysozoa</taxon>
        <taxon>Arthropoda</taxon>
        <taxon>Hexapoda</taxon>
        <taxon>Insecta</taxon>
        <taxon>Pterygota</taxon>
        <taxon>Neoptera</taxon>
        <taxon>Endopterygota</taxon>
        <taxon>Coleoptera</taxon>
        <taxon>Polyphaga</taxon>
        <taxon>Cucujiformia</taxon>
        <taxon>Tenebrionidae</taxon>
        <taxon>Pimeliinae</taxon>
        <taxon>Asbolus</taxon>
    </lineage>
</organism>
<feature type="compositionally biased region" description="Polar residues" evidence="1">
    <location>
        <begin position="13"/>
        <end position="22"/>
    </location>
</feature>
<evidence type="ECO:0000313" key="2">
    <source>
        <dbReference type="EMBL" id="RZB40551.1"/>
    </source>
</evidence>
<comment type="caution">
    <text evidence="2">The sequence shown here is derived from an EMBL/GenBank/DDBJ whole genome shotgun (WGS) entry which is preliminary data.</text>
</comment>